<dbReference type="WBParaSite" id="nRc.2.0.1.t41167-RA">
    <property type="protein sequence ID" value="nRc.2.0.1.t41167-RA"/>
    <property type="gene ID" value="nRc.2.0.1.g41167"/>
</dbReference>
<keyword evidence="1" id="KW-1185">Reference proteome</keyword>
<protein>
    <submittedName>
        <fullName evidence="2">Mediator of RNA polymerase II transcription subunit 21</fullName>
    </submittedName>
</protein>
<reference evidence="2" key="1">
    <citation type="submission" date="2022-11" db="UniProtKB">
        <authorList>
            <consortium name="WormBaseParasite"/>
        </authorList>
    </citation>
    <scope>IDENTIFICATION</scope>
</reference>
<evidence type="ECO:0000313" key="1">
    <source>
        <dbReference type="Proteomes" id="UP000887565"/>
    </source>
</evidence>
<organism evidence="1 2">
    <name type="scientific">Romanomermis culicivorax</name>
    <name type="common">Nematode worm</name>
    <dbReference type="NCBI Taxonomy" id="13658"/>
    <lineage>
        <taxon>Eukaryota</taxon>
        <taxon>Metazoa</taxon>
        <taxon>Ecdysozoa</taxon>
        <taxon>Nematoda</taxon>
        <taxon>Enoplea</taxon>
        <taxon>Dorylaimia</taxon>
        <taxon>Mermithida</taxon>
        <taxon>Mermithoidea</taxon>
        <taxon>Mermithidae</taxon>
        <taxon>Romanomermis</taxon>
    </lineage>
</organism>
<evidence type="ECO:0000313" key="2">
    <source>
        <dbReference type="WBParaSite" id="nRc.2.0.1.t41167-RA"/>
    </source>
</evidence>
<name>A0A915KQK2_ROMCU</name>
<sequence>MHFMPQDAAGPKWDVVTPEIRPNLNEVNTETKWQWLERIPQDQEQPHQPKKAPEMSNQELVMQLRELKTTIEALFDIIANATIEDDKREADRS</sequence>
<dbReference type="Proteomes" id="UP000887565">
    <property type="component" value="Unplaced"/>
</dbReference>
<accession>A0A915KQK2</accession>
<dbReference type="AlphaFoldDB" id="A0A915KQK2"/>
<proteinExistence type="predicted"/>